<reference evidence="6" key="1">
    <citation type="journal article" date="2017" name="Sci. Rep.">
        <title>Elucidation of terpenoid metabolism in Scoparia dulcis by RNA-seq analysis.</title>
        <authorList>
            <person name="Yamamura Y."/>
            <person name="Kurosaki F."/>
            <person name="Lee J.B."/>
        </authorList>
    </citation>
    <scope>NUCLEOTIDE SEQUENCE</scope>
    <source>
        <tissue evidence="6">Mixture of leaf and root</tissue>
    </source>
</reference>
<dbReference type="PANTHER" id="PTHR24286">
    <property type="entry name" value="CYTOCHROME P450 26"/>
    <property type="match status" value="1"/>
</dbReference>
<dbReference type="GO" id="GO:0016829">
    <property type="term" value="F:lyase activity"/>
    <property type="evidence" value="ECO:0007669"/>
    <property type="project" value="UniProtKB-KW"/>
</dbReference>
<keyword evidence="3 5" id="KW-0408">Iron</keyword>
<keyword evidence="2 5" id="KW-0479">Metal-binding</keyword>
<name>A0A1W7HBS9_SCODU</name>
<dbReference type="AlphaFoldDB" id="A0A1W7HBS9"/>
<dbReference type="GO" id="GO:0006631">
    <property type="term" value="P:fatty acid metabolic process"/>
    <property type="evidence" value="ECO:0007669"/>
    <property type="project" value="UniProtKB-ARBA"/>
</dbReference>
<dbReference type="GO" id="GO:0004497">
    <property type="term" value="F:monooxygenase activity"/>
    <property type="evidence" value="ECO:0007669"/>
    <property type="project" value="InterPro"/>
</dbReference>
<comment type="cofactor">
    <cofactor evidence="5">
        <name>heme</name>
        <dbReference type="ChEBI" id="CHEBI:30413"/>
    </cofactor>
</comment>
<dbReference type="PRINTS" id="PR00465">
    <property type="entry name" value="EP450IV"/>
</dbReference>
<dbReference type="CDD" id="cd11071">
    <property type="entry name" value="CYP74"/>
    <property type="match status" value="1"/>
</dbReference>
<keyword evidence="1 5" id="KW-0349">Heme</keyword>
<dbReference type="Pfam" id="PF00067">
    <property type="entry name" value="p450"/>
    <property type="match status" value="1"/>
</dbReference>
<dbReference type="FunFam" id="1.10.630.10:FF:000024">
    <property type="entry name" value="Allene oxide synthase, chloroplastic"/>
    <property type="match status" value="1"/>
</dbReference>
<dbReference type="InterPro" id="IPR002403">
    <property type="entry name" value="Cyt_P450_E_grp-IV"/>
</dbReference>
<protein>
    <submittedName>
        <fullName evidence="6">Cytochrome P450</fullName>
    </submittedName>
</protein>
<evidence type="ECO:0000256" key="5">
    <source>
        <dbReference type="PIRSR" id="PIRSR602403-1"/>
    </source>
</evidence>
<keyword evidence="4" id="KW-0456">Lyase</keyword>
<evidence type="ECO:0000256" key="3">
    <source>
        <dbReference type="ARBA" id="ARBA00023004"/>
    </source>
</evidence>
<evidence type="ECO:0000256" key="1">
    <source>
        <dbReference type="ARBA" id="ARBA00022617"/>
    </source>
</evidence>
<dbReference type="GO" id="GO:0016705">
    <property type="term" value="F:oxidoreductase activity, acting on paired donors, with incorporation or reduction of molecular oxygen"/>
    <property type="evidence" value="ECO:0007669"/>
    <property type="project" value="InterPro"/>
</dbReference>
<dbReference type="Gene3D" id="1.10.630.10">
    <property type="entry name" value="Cytochrome P450"/>
    <property type="match status" value="1"/>
</dbReference>
<dbReference type="PANTHER" id="PTHR24286:SF302">
    <property type="entry name" value="ALLENE OXIDE SYNTHASE 2"/>
    <property type="match status" value="1"/>
</dbReference>
<evidence type="ECO:0000313" key="6">
    <source>
        <dbReference type="EMBL" id="BAX34697.1"/>
    </source>
</evidence>
<dbReference type="SUPFAM" id="SSF48264">
    <property type="entry name" value="Cytochrome P450"/>
    <property type="match status" value="1"/>
</dbReference>
<evidence type="ECO:0000256" key="2">
    <source>
        <dbReference type="ARBA" id="ARBA00022723"/>
    </source>
</evidence>
<accession>A0A1W7HBS9</accession>
<dbReference type="InterPro" id="IPR001128">
    <property type="entry name" value="Cyt_P450"/>
</dbReference>
<dbReference type="EMBL" id="FX983072">
    <property type="protein sequence ID" value="BAX34697.1"/>
    <property type="molecule type" value="mRNA"/>
</dbReference>
<dbReference type="GO" id="GO:0016125">
    <property type="term" value="P:sterol metabolic process"/>
    <property type="evidence" value="ECO:0007669"/>
    <property type="project" value="TreeGrafter"/>
</dbReference>
<dbReference type="GO" id="GO:0020037">
    <property type="term" value="F:heme binding"/>
    <property type="evidence" value="ECO:0007669"/>
    <property type="project" value="InterPro"/>
</dbReference>
<dbReference type="InterPro" id="IPR036396">
    <property type="entry name" value="Cyt_P450_sf"/>
</dbReference>
<organism evidence="6">
    <name type="scientific">Scoparia dulcis</name>
    <name type="common">Sweet broom</name>
    <name type="synonym">Capraria dulcis</name>
    <dbReference type="NCBI Taxonomy" id="107240"/>
    <lineage>
        <taxon>Eukaryota</taxon>
        <taxon>Viridiplantae</taxon>
        <taxon>Streptophyta</taxon>
        <taxon>Embryophyta</taxon>
        <taxon>Tracheophyta</taxon>
        <taxon>Spermatophyta</taxon>
        <taxon>Magnoliopsida</taxon>
        <taxon>eudicotyledons</taxon>
        <taxon>Gunneridae</taxon>
        <taxon>Pentapetalae</taxon>
        <taxon>asterids</taxon>
        <taxon>lamiids</taxon>
        <taxon>Lamiales</taxon>
        <taxon>Plantaginaceae</taxon>
        <taxon>Gratioleae</taxon>
        <taxon>Scoparia</taxon>
    </lineage>
</organism>
<evidence type="ECO:0000256" key="4">
    <source>
        <dbReference type="ARBA" id="ARBA00023239"/>
    </source>
</evidence>
<proteinExistence type="evidence at transcript level"/>
<sequence length="480" mass="53690">MSYEKSSSSSDNIPPLREIPGSYGLPFFGAIKDRLDYFYRQGPDEFYKARIKKYNSTVFRVNSPPGPFNAKDSRVVVVLDAASFPILFDTSKVEKKNVFTGTYMPSTHFTGGYRVCSYLDPSEPKHEILKGFILSLLDRVHKELIPTFRSSVSQLFVDLETELSSKGEANFNPISDKMSFDFLFRLFANKSSYDTDVGGDGNKNLDKWLLFQLAPLATLGLKFLPNCLEDLLLHTFPLPSFVVKSGYEKVHDALDEAAGSLLDDAQNKGLTRDEASHNILFFTGFNSYGGYKVVFPALLKYVGTGGVDLHRRLADEIRTVVKEEGGVTLSGLNKMSLTKSVVWEALRIEPPVAFQYGKAKEDLIISSHDASFKIKKGEMLCGYQPIATRDPKVFANPEEFVPDRFLGDGEKLLKYVYWSNGRETDDPTANNKQCPAKNMVVTLAMMMVVEFFLRYDTFSVEVGTLLLGSSVTFKSLTKAT</sequence>
<dbReference type="GO" id="GO:0005506">
    <property type="term" value="F:iron ion binding"/>
    <property type="evidence" value="ECO:0007669"/>
    <property type="project" value="InterPro"/>
</dbReference>
<feature type="binding site" description="axial binding residue" evidence="5">
    <location>
        <position position="434"/>
    </location>
    <ligand>
        <name>heme</name>
        <dbReference type="ChEBI" id="CHEBI:30413"/>
    </ligand>
    <ligandPart>
        <name>Fe</name>
        <dbReference type="ChEBI" id="CHEBI:18248"/>
    </ligandPart>
</feature>